<dbReference type="Gene3D" id="2.60.120.200">
    <property type="match status" value="1"/>
</dbReference>
<proteinExistence type="predicted"/>
<dbReference type="EMBL" id="JAHCVK010000002">
    <property type="protein sequence ID" value="MBT0653087.1"/>
    <property type="molecule type" value="Genomic_DNA"/>
</dbReference>
<comment type="caution">
    <text evidence="2">The sequence shown here is derived from an EMBL/GenBank/DDBJ whole genome shotgun (WGS) entry which is preliminary data.</text>
</comment>
<evidence type="ECO:0000313" key="3">
    <source>
        <dbReference type="Proteomes" id="UP000756860"/>
    </source>
</evidence>
<evidence type="ECO:0008006" key="4">
    <source>
        <dbReference type="Google" id="ProtNLM"/>
    </source>
</evidence>
<reference evidence="2 3" key="1">
    <citation type="submission" date="2021-05" db="EMBL/GenBank/DDBJ databases">
        <title>The draft genome of Geobacter luticola JCM 17780.</title>
        <authorList>
            <person name="Xu Z."/>
            <person name="Masuda Y."/>
            <person name="Itoh H."/>
            <person name="Senoo K."/>
        </authorList>
    </citation>
    <scope>NUCLEOTIDE SEQUENCE [LARGE SCALE GENOMIC DNA]</scope>
    <source>
        <strain evidence="2 3">JCM 17780</strain>
    </source>
</reference>
<gene>
    <name evidence="2" type="ORF">KI810_08475</name>
</gene>
<dbReference type="SUPFAM" id="SSF49899">
    <property type="entry name" value="Concanavalin A-like lectins/glucanases"/>
    <property type="match status" value="1"/>
</dbReference>
<protein>
    <recommendedName>
        <fullName evidence="4">LamG domain-containing protein</fullName>
    </recommendedName>
</protein>
<feature type="chain" id="PRO_5046151186" description="LamG domain-containing protein" evidence="1">
    <location>
        <begin position="25"/>
        <end position="225"/>
    </location>
</feature>
<accession>A0ABS5SEK9</accession>
<keyword evidence="3" id="KW-1185">Reference proteome</keyword>
<evidence type="ECO:0000313" key="2">
    <source>
        <dbReference type="EMBL" id="MBT0653087.1"/>
    </source>
</evidence>
<dbReference type="Pfam" id="PF13385">
    <property type="entry name" value="Laminin_G_3"/>
    <property type="match status" value="1"/>
</dbReference>
<sequence>MSKQTLMMVAAAVLFLALGTGCHVNPQVVLHDPFDREDPVVKLPGMALTYVQGHDRGEALFFDGVTHLREPGLRWIPAGSNWVEGAVEFWVKPAEYPTAPQSSPLVLFNWFDWPRPDSGYVGHIALTADGKIENNCGWEWGGGVSPTVTSASSVPLDSWTHIAVAWSKAGGYTRIYVNGKPDAELATYCARGSNGVIYPWLAGYGGFVGALDEFKIYAAPATPPF</sequence>
<organism evidence="2 3">
    <name type="scientific">Geomobilimonas luticola</name>
    <dbReference type="NCBI Taxonomy" id="1114878"/>
    <lineage>
        <taxon>Bacteria</taxon>
        <taxon>Pseudomonadati</taxon>
        <taxon>Thermodesulfobacteriota</taxon>
        <taxon>Desulfuromonadia</taxon>
        <taxon>Geobacterales</taxon>
        <taxon>Geobacteraceae</taxon>
        <taxon>Geomobilimonas</taxon>
    </lineage>
</organism>
<feature type="signal peptide" evidence="1">
    <location>
        <begin position="1"/>
        <end position="24"/>
    </location>
</feature>
<dbReference type="PROSITE" id="PS51257">
    <property type="entry name" value="PROKAR_LIPOPROTEIN"/>
    <property type="match status" value="1"/>
</dbReference>
<keyword evidence="1" id="KW-0732">Signal</keyword>
<evidence type="ECO:0000256" key="1">
    <source>
        <dbReference type="SAM" id="SignalP"/>
    </source>
</evidence>
<dbReference type="Proteomes" id="UP000756860">
    <property type="component" value="Unassembled WGS sequence"/>
</dbReference>
<name>A0ABS5SEK9_9BACT</name>
<dbReference type="RefSeq" id="WP_214175068.1">
    <property type="nucleotide sequence ID" value="NZ_JAHCVK010000002.1"/>
</dbReference>
<dbReference type="InterPro" id="IPR013320">
    <property type="entry name" value="ConA-like_dom_sf"/>
</dbReference>